<gene>
    <name evidence="3" type="ORF">PFLUV_G00094460</name>
</gene>
<dbReference type="AlphaFoldDB" id="A0A6A5FAB4"/>
<comment type="caution">
    <text evidence="3">The sequence shown here is derived from an EMBL/GenBank/DDBJ whole genome shotgun (WGS) entry which is preliminary data.</text>
</comment>
<dbReference type="SMART" id="SM00293">
    <property type="entry name" value="PWWP"/>
    <property type="match status" value="1"/>
</dbReference>
<sequence>MDPRARRTGCQHNGAELPQPPPDVLKAGERMQFRSAEKLFLVHFFDSKRSWQWLPKSKMAPFGVNQSLDQLKLTEARSSCIRKAVRLAFDRAMNHLNCVGGGGPEPSTGLAVTN</sequence>
<dbReference type="FunFam" id="2.30.30.140:FF:000008">
    <property type="entry name" value="Bromodomain containing 1, isoform CRA_b"/>
    <property type="match status" value="1"/>
</dbReference>
<dbReference type="Proteomes" id="UP000465112">
    <property type="component" value="Chromosome 8"/>
</dbReference>
<organism evidence="3 4">
    <name type="scientific">Perca fluviatilis</name>
    <name type="common">European perch</name>
    <dbReference type="NCBI Taxonomy" id="8168"/>
    <lineage>
        <taxon>Eukaryota</taxon>
        <taxon>Metazoa</taxon>
        <taxon>Chordata</taxon>
        <taxon>Craniata</taxon>
        <taxon>Vertebrata</taxon>
        <taxon>Euteleostomi</taxon>
        <taxon>Actinopterygii</taxon>
        <taxon>Neopterygii</taxon>
        <taxon>Teleostei</taxon>
        <taxon>Neoteleostei</taxon>
        <taxon>Acanthomorphata</taxon>
        <taxon>Eupercaria</taxon>
        <taxon>Perciformes</taxon>
        <taxon>Percoidei</taxon>
        <taxon>Percidae</taxon>
        <taxon>Percinae</taxon>
        <taxon>Perca</taxon>
    </lineage>
</organism>
<dbReference type="Pfam" id="PF00855">
    <property type="entry name" value="PWWP"/>
    <property type="match status" value="1"/>
</dbReference>
<dbReference type="InterPro" id="IPR000313">
    <property type="entry name" value="PWWP_dom"/>
</dbReference>
<evidence type="ECO:0000313" key="3">
    <source>
        <dbReference type="EMBL" id="KAF1386403.1"/>
    </source>
</evidence>
<feature type="domain" description="PWWP" evidence="2">
    <location>
        <begin position="1"/>
        <end position="63"/>
    </location>
</feature>
<protein>
    <recommendedName>
        <fullName evidence="2">PWWP domain-containing protein</fullName>
    </recommendedName>
</protein>
<name>A0A6A5FAB4_PERFL</name>
<evidence type="ECO:0000256" key="1">
    <source>
        <dbReference type="SAM" id="MobiDB-lite"/>
    </source>
</evidence>
<proteinExistence type="predicted"/>
<reference evidence="3 4" key="1">
    <citation type="submission" date="2019-06" db="EMBL/GenBank/DDBJ databases">
        <title>A chromosome-scale genome assembly of the European perch, Perca fluviatilis.</title>
        <authorList>
            <person name="Roques C."/>
            <person name="Zahm M."/>
            <person name="Cabau C."/>
            <person name="Klopp C."/>
            <person name="Bouchez O."/>
            <person name="Donnadieu C."/>
            <person name="Kuhl H."/>
            <person name="Gislard M."/>
            <person name="Guendouz S."/>
            <person name="Journot L."/>
            <person name="Haffray P."/>
            <person name="Bestin A."/>
            <person name="Morvezen R."/>
            <person name="Feron R."/>
            <person name="Wen M."/>
            <person name="Jouanno E."/>
            <person name="Herpin A."/>
            <person name="Schartl M."/>
            <person name="Postlethwait J."/>
            <person name="Schaerlinger B."/>
            <person name="Chardard D."/>
            <person name="Lecocq T."/>
            <person name="Poncet C."/>
            <person name="Jaffrelo L."/>
            <person name="Lampietro C."/>
            <person name="Guiguen Y."/>
        </authorList>
    </citation>
    <scope>NUCLEOTIDE SEQUENCE [LARGE SCALE GENOMIC DNA]</scope>
    <source>
        <tissue evidence="3">Blood</tissue>
    </source>
</reference>
<evidence type="ECO:0000259" key="2">
    <source>
        <dbReference type="SMART" id="SM00293"/>
    </source>
</evidence>
<dbReference type="Gene3D" id="2.30.30.140">
    <property type="match status" value="1"/>
</dbReference>
<accession>A0A6A5FAB4</accession>
<dbReference type="SUPFAM" id="SSF63748">
    <property type="entry name" value="Tudor/PWWP/MBT"/>
    <property type="match status" value="1"/>
</dbReference>
<dbReference type="EMBL" id="VHII01000008">
    <property type="protein sequence ID" value="KAF1386403.1"/>
    <property type="molecule type" value="Genomic_DNA"/>
</dbReference>
<keyword evidence="4" id="KW-1185">Reference proteome</keyword>
<feature type="region of interest" description="Disordered" evidence="1">
    <location>
        <begin position="1"/>
        <end position="23"/>
    </location>
</feature>
<evidence type="ECO:0000313" key="4">
    <source>
        <dbReference type="Proteomes" id="UP000465112"/>
    </source>
</evidence>